<dbReference type="EMBL" id="BAABME010008850">
    <property type="protein sequence ID" value="GAA0173975.1"/>
    <property type="molecule type" value="Genomic_DNA"/>
</dbReference>
<dbReference type="AlphaFoldDB" id="A0AAV3RFS4"/>
<evidence type="ECO:0000313" key="1">
    <source>
        <dbReference type="EMBL" id="GAA0173975.1"/>
    </source>
</evidence>
<evidence type="ECO:0000313" key="2">
    <source>
        <dbReference type="Proteomes" id="UP001454036"/>
    </source>
</evidence>
<name>A0AAV3RFS4_LITER</name>
<comment type="caution">
    <text evidence="1">The sequence shown here is derived from an EMBL/GenBank/DDBJ whole genome shotgun (WGS) entry which is preliminary data.</text>
</comment>
<protein>
    <submittedName>
        <fullName evidence="1">Uncharacterized protein</fullName>
    </submittedName>
</protein>
<gene>
    <name evidence="1" type="ORF">LIER_27464</name>
</gene>
<reference evidence="1 2" key="1">
    <citation type="submission" date="2024-01" db="EMBL/GenBank/DDBJ databases">
        <title>The complete chloroplast genome sequence of Lithospermum erythrorhizon: insights into the phylogenetic relationship among Boraginaceae species and the maternal lineages of purple gromwells.</title>
        <authorList>
            <person name="Okada T."/>
            <person name="Watanabe K."/>
        </authorList>
    </citation>
    <scope>NUCLEOTIDE SEQUENCE [LARGE SCALE GENOMIC DNA]</scope>
</reference>
<dbReference type="Proteomes" id="UP001454036">
    <property type="component" value="Unassembled WGS sequence"/>
</dbReference>
<keyword evidence="2" id="KW-1185">Reference proteome</keyword>
<proteinExistence type="predicted"/>
<accession>A0AAV3RFS4</accession>
<organism evidence="1 2">
    <name type="scientific">Lithospermum erythrorhizon</name>
    <name type="common">Purple gromwell</name>
    <name type="synonym">Lithospermum officinale var. erythrorhizon</name>
    <dbReference type="NCBI Taxonomy" id="34254"/>
    <lineage>
        <taxon>Eukaryota</taxon>
        <taxon>Viridiplantae</taxon>
        <taxon>Streptophyta</taxon>
        <taxon>Embryophyta</taxon>
        <taxon>Tracheophyta</taxon>
        <taxon>Spermatophyta</taxon>
        <taxon>Magnoliopsida</taxon>
        <taxon>eudicotyledons</taxon>
        <taxon>Gunneridae</taxon>
        <taxon>Pentapetalae</taxon>
        <taxon>asterids</taxon>
        <taxon>lamiids</taxon>
        <taxon>Boraginales</taxon>
        <taxon>Boraginaceae</taxon>
        <taxon>Boraginoideae</taxon>
        <taxon>Lithospermeae</taxon>
        <taxon>Lithospermum</taxon>
    </lineage>
</organism>
<sequence length="99" mass="11808">MYDQRLLYSCHNPKLGFEESSKNCLHNTPQQKDLHERISLWPQISEPFPDQKLVKLTQIFPHTHYDTYPALFPKGMPKVEALEEMYHHWLKESFPLKAN</sequence>